<name>A0A814T8Z5_ADIRI</name>
<protein>
    <submittedName>
        <fullName evidence="4">Uncharacterized protein</fullName>
    </submittedName>
</protein>
<dbReference type="EMBL" id="CAJNOR010002604">
    <property type="protein sequence ID" value="CAF1317161.1"/>
    <property type="molecule type" value="Genomic_DNA"/>
</dbReference>
<keyword evidence="3" id="KW-1133">Transmembrane helix</keyword>
<evidence type="ECO:0000256" key="1">
    <source>
        <dbReference type="ARBA" id="ARBA00007677"/>
    </source>
</evidence>
<gene>
    <name evidence="4" type="ORF">EDS130_LOCUS23002</name>
    <name evidence="5" type="ORF">XAT740_LOCUS29706</name>
</gene>
<organism evidence="4 7">
    <name type="scientific">Adineta ricciae</name>
    <name type="common">Rotifer</name>
    <dbReference type="NCBI Taxonomy" id="249248"/>
    <lineage>
        <taxon>Eukaryota</taxon>
        <taxon>Metazoa</taxon>
        <taxon>Spiralia</taxon>
        <taxon>Gnathifera</taxon>
        <taxon>Rotifera</taxon>
        <taxon>Eurotatoria</taxon>
        <taxon>Bdelloidea</taxon>
        <taxon>Adinetida</taxon>
        <taxon>Adinetidae</taxon>
        <taxon>Adineta</taxon>
    </lineage>
</organism>
<dbReference type="GO" id="GO:0005794">
    <property type="term" value="C:Golgi apparatus"/>
    <property type="evidence" value="ECO:0007669"/>
    <property type="project" value="TreeGrafter"/>
</dbReference>
<dbReference type="OrthoDB" id="439943at2759"/>
<dbReference type="AlphaFoldDB" id="A0A814T8Z5"/>
<evidence type="ECO:0000256" key="2">
    <source>
        <dbReference type="ARBA" id="ARBA00022679"/>
    </source>
</evidence>
<reference evidence="4" key="1">
    <citation type="submission" date="2021-02" db="EMBL/GenBank/DDBJ databases">
        <authorList>
            <person name="Nowell W R."/>
        </authorList>
    </citation>
    <scope>NUCLEOTIDE SEQUENCE</scope>
</reference>
<dbReference type="GO" id="GO:0016020">
    <property type="term" value="C:membrane"/>
    <property type="evidence" value="ECO:0007669"/>
    <property type="project" value="InterPro"/>
</dbReference>
<evidence type="ECO:0000313" key="4">
    <source>
        <dbReference type="EMBL" id="CAF1158351.1"/>
    </source>
</evidence>
<evidence type="ECO:0000313" key="7">
    <source>
        <dbReference type="Proteomes" id="UP000663852"/>
    </source>
</evidence>
<dbReference type="Proteomes" id="UP000663828">
    <property type="component" value="Unassembled WGS sequence"/>
</dbReference>
<evidence type="ECO:0000256" key="3">
    <source>
        <dbReference type="SAM" id="Phobius"/>
    </source>
</evidence>
<dbReference type="GO" id="GO:0006487">
    <property type="term" value="P:protein N-linked glycosylation"/>
    <property type="evidence" value="ECO:0007669"/>
    <property type="project" value="TreeGrafter"/>
</dbReference>
<dbReference type="InterPro" id="IPR002685">
    <property type="entry name" value="Glyco_trans_15"/>
</dbReference>
<comment type="caution">
    <text evidence="4">The sequence shown here is derived from an EMBL/GenBank/DDBJ whole genome shotgun (WGS) entry which is preliminary data.</text>
</comment>
<dbReference type="Proteomes" id="UP000663852">
    <property type="component" value="Unassembled WGS sequence"/>
</dbReference>
<dbReference type="SUPFAM" id="SSF53448">
    <property type="entry name" value="Nucleotide-diphospho-sugar transferases"/>
    <property type="match status" value="1"/>
</dbReference>
<proteinExistence type="inferred from homology"/>
<keyword evidence="3" id="KW-0812">Transmembrane</keyword>
<dbReference type="InterPro" id="IPR029044">
    <property type="entry name" value="Nucleotide-diphossugar_trans"/>
</dbReference>
<feature type="transmembrane region" description="Helical" evidence="3">
    <location>
        <begin position="12"/>
        <end position="33"/>
    </location>
</feature>
<comment type="similarity">
    <text evidence="1">Belongs to the glycosyltransferase 15 family.</text>
</comment>
<accession>A0A814T8Z5</accession>
<dbReference type="GO" id="GO:0000026">
    <property type="term" value="F:alpha-1,2-mannosyltransferase activity"/>
    <property type="evidence" value="ECO:0007669"/>
    <property type="project" value="TreeGrafter"/>
</dbReference>
<dbReference type="PANTHER" id="PTHR31121">
    <property type="entry name" value="ALPHA-1,2 MANNOSYLTRANSFERASE KTR1"/>
    <property type="match status" value="1"/>
</dbReference>
<dbReference type="EMBL" id="CAJNOJ010000123">
    <property type="protein sequence ID" value="CAF1158351.1"/>
    <property type="molecule type" value="Genomic_DNA"/>
</dbReference>
<evidence type="ECO:0000313" key="6">
    <source>
        <dbReference type="Proteomes" id="UP000663828"/>
    </source>
</evidence>
<dbReference type="PANTHER" id="PTHR31121:SF6">
    <property type="entry name" value="ALPHA-1,2 MANNOSYLTRANSFERASE KTR1"/>
    <property type="match status" value="1"/>
</dbReference>
<keyword evidence="3" id="KW-0472">Membrane</keyword>
<evidence type="ECO:0000313" key="5">
    <source>
        <dbReference type="EMBL" id="CAF1317161.1"/>
    </source>
</evidence>
<keyword evidence="6" id="KW-1185">Reference proteome</keyword>
<keyword evidence="2" id="KW-0808">Transferase</keyword>
<dbReference type="GO" id="GO:0000032">
    <property type="term" value="P:cell wall mannoprotein biosynthetic process"/>
    <property type="evidence" value="ECO:0007669"/>
    <property type="project" value="TreeGrafter"/>
</dbReference>
<sequence length="380" mass="45641">MTLINQGTKTQQFKPVGLILIIISFIFLLYLVYNLQPNNFPPLIHRTLIERTNFTGIENTTIRHESLNTSQHKISINSSDYDQLRVLWNKHPRSVIVTLIRSNDKSVDLVINMIHSVMILHSTKDQFQYPFLIFHDQFFTSAMRQRIVTCIQNNKRTFYVSFIRINFLTNVQLPDKFIRRKDIGYHQMCKFWSYDVYFHPAIRQMNYDYLMRMDGDSYFLDKTRIDLFELMQRQKVDYTYISRYSEGNEAWFEIDKRFTNIGKPRQSCIYNNFFIIRLQWFYKSERIQAFLQELIRDDFFLREYIGDGCVHAAMLDIDRNARTKQLKLLEYGHNIHLYIRNVRGPFYNANLHEFYQDVADSCDHLLSINTERTGIKKVKI</sequence>
<dbReference type="Gene3D" id="3.90.550.10">
    <property type="entry name" value="Spore Coat Polysaccharide Biosynthesis Protein SpsA, Chain A"/>
    <property type="match status" value="1"/>
</dbReference>